<protein>
    <recommendedName>
        <fullName evidence="2">N-acetylmuramoyl-L-alanine amidase</fullName>
        <ecNumber evidence="2">3.5.1.28</ecNumber>
    </recommendedName>
</protein>
<dbReference type="GO" id="GO:0009253">
    <property type="term" value="P:peptidoglycan catabolic process"/>
    <property type="evidence" value="ECO:0007669"/>
    <property type="project" value="InterPro"/>
</dbReference>
<evidence type="ECO:0000256" key="3">
    <source>
        <dbReference type="ARBA" id="ARBA00022801"/>
    </source>
</evidence>
<keyword evidence="7" id="KW-1185">Reference proteome</keyword>
<dbReference type="AlphaFoldDB" id="A0A0H4VF51"/>
<name>A0A0H4VF51_9SPHN</name>
<feature type="transmembrane region" description="Helical" evidence="4">
    <location>
        <begin position="12"/>
        <end position="36"/>
    </location>
</feature>
<proteinExistence type="predicted"/>
<evidence type="ECO:0000313" key="6">
    <source>
        <dbReference type="EMBL" id="AKQ43342.2"/>
    </source>
</evidence>
<comment type="catalytic activity">
    <reaction evidence="1">
        <text>Hydrolyzes the link between N-acetylmuramoyl residues and L-amino acid residues in certain cell-wall glycopeptides.</text>
        <dbReference type="EC" id="3.5.1.28"/>
    </reaction>
</comment>
<dbReference type="InterPro" id="IPR002508">
    <property type="entry name" value="MurNAc-LAA_cat"/>
</dbReference>
<dbReference type="RefSeq" id="WP_053106618.1">
    <property type="nucleotide sequence ID" value="NZ_CP011310.1"/>
</dbReference>
<evidence type="ECO:0000256" key="2">
    <source>
        <dbReference type="ARBA" id="ARBA00011901"/>
    </source>
</evidence>
<evidence type="ECO:0000259" key="5">
    <source>
        <dbReference type="SMART" id="SM00646"/>
    </source>
</evidence>
<dbReference type="PANTHER" id="PTHR30404:SF0">
    <property type="entry name" value="N-ACETYLMURAMOYL-L-ALANINE AMIDASE AMIC"/>
    <property type="match status" value="1"/>
</dbReference>
<dbReference type="KEGG" id="ery:CP97_09440"/>
<dbReference type="CDD" id="cd02696">
    <property type="entry name" value="MurNAc-LAA"/>
    <property type="match status" value="1"/>
</dbReference>
<dbReference type="EC" id="3.5.1.28" evidence="2"/>
<dbReference type="InterPro" id="IPR050695">
    <property type="entry name" value="N-acetylmuramoyl_amidase_3"/>
</dbReference>
<dbReference type="SMART" id="SM00646">
    <property type="entry name" value="Ami_3"/>
    <property type="match status" value="1"/>
</dbReference>
<dbReference type="PANTHER" id="PTHR30404">
    <property type="entry name" value="N-ACETYLMURAMOYL-L-ALANINE AMIDASE"/>
    <property type="match status" value="1"/>
</dbReference>
<keyword evidence="4" id="KW-1133">Transmembrane helix</keyword>
<keyword evidence="3" id="KW-0378">Hydrolase</keyword>
<keyword evidence="4" id="KW-0472">Membrane</keyword>
<reference evidence="6 7" key="1">
    <citation type="journal article" date="2015" name="Int. J. Syst. Evol. Microbiol.">
        <title>Erythrobacter atlanticus sp. nov., a bacterium from ocean sediment able to degrade polycyclic aromatic hydrocarbons.</title>
        <authorList>
            <person name="Zhuang L."/>
            <person name="Liu Y."/>
            <person name="Wang L."/>
            <person name="Wang W."/>
            <person name="Shao Z."/>
        </authorList>
    </citation>
    <scope>NUCLEOTIDE SEQUENCE [LARGE SCALE GENOMIC DNA]</scope>
    <source>
        <strain evidence="7">s21-N3</strain>
    </source>
</reference>
<dbReference type="GO" id="GO:0030288">
    <property type="term" value="C:outer membrane-bounded periplasmic space"/>
    <property type="evidence" value="ECO:0007669"/>
    <property type="project" value="TreeGrafter"/>
</dbReference>
<dbReference type="Pfam" id="PF01520">
    <property type="entry name" value="Amidase_3"/>
    <property type="match status" value="1"/>
</dbReference>
<accession>A0A0H4VF51</accession>
<dbReference type="OrthoDB" id="9806267at2"/>
<dbReference type="SUPFAM" id="SSF53187">
    <property type="entry name" value="Zn-dependent exopeptidases"/>
    <property type="match status" value="1"/>
</dbReference>
<dbReference type="Gene3D" id="3.40.630.40">
    <property type="entry name" value="Zn-dependent exopeptidases"/>
    <property type="match status" value="1"/>
</dbReference>
<keyword evidence="4" id="KW-0812">Transmembrane</keyword>
<gene>
    <name evidence="6" type="ORF">CP97_09440</name>
</gene>
<reference evidence="7" key="2">
    <citation type="submission" date="2015-04" db="EMBL/GenBank/DDBJ databases">
        <title>The complete genome sequence of Erythrobacter sp. s21-N3.</title>
        <authorList>
            <person name="Zhuang L."/>
            <person name="Liu Y."/>
            <person name="Shao Z."/>
        </authorList>
    </citation>
    <scope>NUCLEOTIDE SEQUENCE [LARGE SCALE GENOMIC DNA]</scope>
    <source>
        <strain evidence="7">s21-N3</strain>
    </source>
</reference>
<feature type="domain" description="MurNAc-LAA" evidence="5">
    <location>
        <begin position="128"/>
        <end position="283"/>
    </location>
</feature>
<sequence>MWPDIVPYRFQIGLLLAFPVAMAAAIYLLGLNVPLLGRSYVITMPLPAADNRLDLPEILGPADPSRPLVVIDAGHGGPDPGTVGEAYREKDVVLGLARVLQESLLANGGIRVAMTRDDDSLIVLDERAEIARALDADLFISIHADSAGDREAVEGATIYTLSETASSEAAAVFAERENNADIVNGVDLSGNDEAVNSILVELSQRLTSEKSAGFASLIEREGEGILRFHPQTRRSAALAVLRAPDVPAVLFEAGFISNPEEARVLASPEGQRQFATVLTRAIRIYFARQAESQ</sequence>
<dbReference type="STRING" id="1648404.CP97_09440"/>
<evidence type="ECO:0000256" key="1">
    <source>
        <dbReference type="ARBA" id="ARBA00001561"/>
    </source>
</evidence>
<evidence type="ECO:0000256" key="4">
    <source>
        <dbReference type="SAM" id="Phobius"/>
    </source>
</evidence>
<organism evidence="6 7">
    <name type="scientific">Aurantiacibacter atlanticus</name>
    <dbReference type="NCBI Taxonomy" id="1648404"/>
    <lineage>
        <taxon>Bacteria</taxon>
        <taxon>Pseudomonadati</taxon>
        <taxon>Pseudomonadota</taxon>
        <taxon>Alphaproteobacteria</taxon>
        <taxon>Sphingomonadales</taxon>
        <taxon>Erythrobacteraceae</taxon>
        <taxon>Aurantiacibacter</taxon>
    </lineage>
</organism>
<dbReference type="GO" id="GO:0008745">
    <property type="term" value="F:N-acetylmuramoyl-L-alanine amidase activity"/>
    <property type="evidence" value="ECO:0007669"/>
    <property type="project" value="UniProtKB-EC"/>
</dbReference>
<evidence type="ECO:0000313" key="7">
    <source>
        <dbReference type="Proteomes" id="UP000059113"/>
    </source>
</evidence>
<dbReference type="Proteomes" id="UP000059113">
    <property type="component" value="Chromosome"/>
</dbReference>
<dbReference type="EMBL" id="CP011310">
    <property type="protein sequence ID" value="AKQ43342.2"/>
    <property type="molecule type" value="Genomic_DNA"/>
</dbReference>